<dbReference type="KEGG" id="elut:CKA38_01515"/>
<reference evidence="2 3" key="1">
    <citation type="journal article" date="2018" name="Syst. Appl. Microbiol.">
        <title>Ereboglobus luteus gen. nov. sp. nov. from cockroach guts, and new insights into the oxygen relationship of the genera Opitutus and Didymococcus (Verrucomicrobia: Opitutaceae).</title>
        <authorList>
            <person name="Tegtmeier D."/>
            <person name="Belitz A."/>
            <person name="Radek R."/>
            <person name="Heimerl T."/>
            <person name="Brune A."/>
        </authorList>
    </citation>
    <scope>NUCLEOTIDE SEQUENCE [LARGE SCALE GENOMIC DNA]</scope>
    <source>
        <strain evidence="2 3">Ho45</strain>
    </source>
</reference>
<dbReference type="Proteomes" id="UP000244896">
    <property type="component" value="Chromosome"/>
</dbReference>
<keyword evidence="3" id="KW-1185">Reference proteome</keyword>
<feature type="region of interest" description="Disordered" evidence="1">
    <location>
        <begin position="45"/>
        <end position="67"/>
    </location>
</feature>
<name>A0A2U8DZY2_9BACT</name>
<sequence>MSAAERAHLDALVKAHAAGACVANAETQAAAKPIGDEPVAVAATDAATAKPKSPPKPNRQKVKVDPGTEIEYNTMELELAGTFAGFEKGTVFTLSNGQRWKVVSGSYSCGPDPRVKKVRVKPGVLGSFFLEFERVKTQAKVKLVK</sequence>
<accession>A0A2U8DZY2</accession>
<organism evidence="2 3">
    <name type="scientific">Ereboglobus luteus</name>
    <dbReference type="NCBI Taxonomy" id="1796921"/>
    <lineage>
        <taxon>Bacteria</taxon>
        <taxon>Pseudomonadati</taxon>
        <taxon>Verrucomicrobiota</taxon>
        <taxon>Opitutia</taxon>
        <taxon>Opitutales</taxon>
        <taxon>Opitutaceae</taxon>
        <taxon>Ereboglobus</taxon>
    </lineage>
</organism>
<evidence type="ECO:0000256" key="1">
    <source>
        <dbReference type="SAM" id="MobiDB-lite"/>
    </source>
</evidence>
<evidence type="ECO:0000313" key="3">
    <source>
        <dbReference type="Proteomes" id="UP000244896"/>
    </source>
</evidence>
<proteinExistence type="predicted"/>
<gene>
    <name evidence="2" type="ORF">CKA38_01515</name>
</gene>
<dbReference type="EMBL" id="CP023004">
    <property type="protein sequence ID" value="AWI08111.1"/>
    <property type="molecule type" value="Genomic_DNA"/>
</dbReference>
<evidence type="ECO:0000313" key="2">
    <source>
        <dbReference type="EMBL" id="AWI08111.1"/>
    </source>
</evidence>
<dbReference type="AlphaFoldDB" id="A0A2U8DZY2"/>
<protein>
    <submittedName>
        <fullName evidence="2">Uncharacterized protein</fullName>
    </submittedName>
</protein>